<dbReference type="EMBL" id="UYRT01091951">
    <property type="protein sequence ID" value="VDN37622.1"/>
    <property type="molecule type" value="Genomic_DNA"/>
</dbReference>
<reference evidence="5" key="1">
    <citation type="submission" date="2016-06" db="UniProtKB">
        <authorList>
            <consortium name="WormBaseParasite"/>
        </authorList>
    </citation>
    <scope>IDENTIFICATION</scope>
</reference>
<dbReference type="WBParaSite" id="GPUH_0002118201-mRNA-1">
    <property type="protein sequence ID" value="GPUH_0002118201-mRNA-1"/>
    <property type="gene ID" value="GPUH_0002118201"/>
</dbReference>
<evidence type="ECO:0000259" key="2">
    <source>
        <dbReference type="PROSITE" id="PS50157"/>
    </source>
</evidence>
<name>A0A183EJL6_9BILA</name>
<keyword evidence="1" id="KW-0862">Zinc</keyword>
<keyword evidence="1" id="KW-0863">Zinc-finger</keyword>
<protein>
    <submittedName>
        <fullName evidence="5">C2H2-type domain-containing protein</fullName>
    </submittedName>
</protein>
<dbReference type="GO" id="GO:0008270">
    <property type="term" value="F:zinc ion binding"/>
    <property type="evidence" value="ECO:0007669"/>
    <property type="project" value="UniProtKB-KW"/>
</dbReference>
<dbReference type="PROSITE" id="PS50157">
    <property type="entry name" value="ZINC_FINGER_C2H2_2"/>
    <property type="match status" value="1"/>
</dbReference>
<sequence>MASEARPPYASAIAQHQLPRTGLHQNCMAAQPGPSQFDMAPMPAPFGNNVIPAPEPPAVNLAPVPGQFGVGISALPGLSVFDIPPIFRLREFVSMTPMREAPEPPAQIPAATIPKDRQSVDDRVCQPTTSNMASLPGPSWMDMVPIHALLGFDMRSMPGACRFDVPAQPRPSEVGMPSMLGRSRTDMEQNPGQPKVCSELTPSPYRVSIPGSSCINTESVFEPPGVNMAPVHGSYRAASSSGINVPPASILYGTDTPFMPVSLPASSCSNEEPTSTAKYQRPTFHLFRFLPRRLYMERILEIIGPLKKSRTQPKANFRCWYCGKQYVSHDDSETHLFSTHSDELFPKNVSKQLQHGDNARD</sequence>
<evidence type="ECO:0000313" key="4">
    <source>
        <dbReference type="Proteomes" id="UP000271098"/>
    </source>
</evidence>
<keyword evidence="4" id="KW-1185">Reference proteome</keyword>
<accession>A0A183EJL6</accession>
<dbReference type="InterPro" id="IPR013087">
    <property type="entry name" value="Znf_C2H2_type"/>
</dbReference>
<feature type="domain" description="C2H2-type" evidence="2">
    <location>
        <begin position="317"/>
        <end position="345"/>
    </location>
</feature>
<dbReference type="Proteomes" id="UP000271098">
    <property type="component" value="Unassembled WGS sequence"/>
</dbReference>
<reference evidence="3 4" key="2">
    <citation type="submission" date="2018-11" db="EMBL/GenBank/DDBJ databases">
        <authorList>
            <consortium name="Pathogen Informatics"/>
        </authorList>
    </citation>
    <scope>NUCLEOTIDE SEQUENCE [LARGE SCALE GENOMIC DNA]</scope>
</reference>
<dbReference type="PROSITE" id="PS00028">
    <property type="entry name" value="ZINC_FINGER_C2H2_1"/>
    <property type="match status" value="1"/>
</dbReference>
<gene>
    <name evidence="3" type="ORF">GPUH_LOCUS21157</name>
</gene>
<evidence type="ECO:0000313" key="5">
    <source>
        <dbReference type="WBParaSite" id="GPUH_0002118201-mRNA-1"/>
    </source>
</evidence>
<organism evidence="5">
    <name type="scientific">Gongylonema pulchrum</name>
    <dbReference type="NCBI Taxonomy" id="637853"/>
    <lineage>
        <taxon>Eukaryota</taxon>
        <taxon>Metazoa</taxon>
        <taxon>Ecdysozoa</taxon>
        <taxon>Nematoda</taxon>
        <taxon>Chromadorea</taxon>
        <taxon>Rhabditida</taxon>
        <taxon>Spirurina</taxon>
        <taxon>Spiruromorpha</taxon>
        <taxon>Spiruroidea</taxon>
        <taxon>Gongylonematidae</taxon>
        <taxon>Gongylonema</taxon>
    </lineage>
</organism>
<keyword evidence="1" id="KW-0479">Metal-binding</keyword>
<evidence type="ECO:0000313" key="3">
    <source>
        <dbReference type="EMBL" id="VDN37622.1"/>
    </source>
</evidence>
<proteinExistence type="predicted"/>
<dbReference type="AlphaFoldDB" id="A0A183EJL6"/>
<evidence type="ECO:0000256" key="1">
    <source>
        <dbReference type="PROSITE-ProRule" id="PRU00042"/>
    </source>
</evidence>